<feature type="transmembrane region" description="Helical" evidence="9">
    <location>
        <begin position="261"/>
        <end position="282"/>
    </location>
</feature>
<feature type="transmembrane region" description="Helical" evidence="9">
    <location>
        <begin position="36"/>
        <end position="60"/>
    </location>
</feature>
<dbReference type="FunFam" id="1.10.357.140:FF:000001">
    <property type="entry name" value="Protoheme IX farnesyltransferase"/>
    <property type="match status" value="1"/>
</dbReference>
<dbReference type="PROSITE" id="PS00943">
    <property type="entry name" value="UBIA"/>
    <property type="match status" value="1"/>
</dbReference>
<comment type="similarity">
    <text evidence="9">Belongs to the UbiA prenyltransferase family. Protoheme IX farnesyltransferase subfamily.</text>
</comment>
<dbReference type="PANTHER" id="PTHR43448:SF2">
    <property type="entry name" value="PROTOHEME IX FARNESYLTRANSFERASE, MITOCHONDRIAL"/>
    <property type="match status" value="1"/>
</dbReference>
<dbReference type="CDD" id="cd13957">
    <property type="entry name" value="PT_UbiA_Cox10"/>
    <property type="match status" value="1"/>
</dbReference>
<dbReference type="InterPro" id="IPR030470">
    <property type="entry name" value="UbiA_prenylTrfase_CS"/>
</dbReference>
<proteinExistence type="inferred from homology"/>
<dbReference type="GO" id="GO:0008495">
    <property type="term" value="F:protoheme IX farnesyltransferase activity"/>
    <property type="evidence" value="ECO:0007669"/>
    <property type="project" value="UniProtKB-UniRule"/>
</dbReference>
<comment type="subcellular location">
    <subcellularLocation>
        <location evidence="1 9">Cell membrane</location>
        <topology evidence="1 9">Multi-pass membrane protein</topology>
    </subcellularLocation>
</comment>
<feature type="transmembrane region" description="Helical" evidence="9">
    <location>
        <begin position="134"/>
        <end position="156"/>
    </location>
</feature>
<feature type="transmembrane region" description="Helical" evidence="9">
    <location>
        <begin position="231"/>
        <end position="249"/>
    </location>
</feature>
<comment type="miscellaneous">
    <text evidence="9">Carbon 2 of the heme B porphyrin ring is defined according to the Fischer nomenclature.</text>
</comment>
<evidence type="ECO:0000256" key="9">
    <source>
        <dbReference type="HAMAP-Rule" id="MF_00154"/>
    </source>
</evidence>
<evidence type="ECO:0000256" key="3">
    <source>
        <dbReference type="ARBA" id="ARBA00022679"/>
    </source>
</evidence>
<dbReference type="Gene3D" id="1.10.357.140">
    <property type="entry name" value="UbiA prenyltransferase"/>
    <property type="match status" value="1"/>
</dbReference>
<keyword evidence="5 9" id="KW-1133">Transmembrane helix</keyword>
<protein>
    <recommendedName>
        <fullName evidence="9">Protoheme IX farnesyltransferase</fullName>
        <ecNumber evidence="9">2.5.1.141</ecNumber>
    </recommendedName>
    <alternativeName>
        <fullName evidence="9">Heme B farnesyltransferase</fullName>
    </alternativeName>
    <alternativeName>
        <fullName evidence="9">Heme O synthase</fullName>
    </alternativeName>
</protein>
<reference evidence="11" key="1">
    <citation type="submission" date="2017-04" db="EMBL/GenBank/DDBJ databases">
        <authorList>
            <person name="Varghese N."/>
            <person name="Submissions S."/>
        </authorList>
    </citation>
    <scope>NUCLEOTIDE SEQUENCE [LARGE SCALE GENOMIC DNA]</scope>
    <source>
        <strain evidence="11">DSM 22618</strain>
    </source>
</reference>
<dbReference type="InterPro" id="IPR044878">
    <property type="entry name" value="UbiA_sf"/>
</dbReference>
<name>A0A1Y6C3M1_9NEIS</name>
<dbReference type="EMBL" id="FXAG01000018">
    <property type="protein sequence ID" value="SMF40095.1"/>
    <property type="molecule type" value="Genomic_DNA"/>
</dbReference>
<feature type="transmembrane region" description="Helical" evidence="9">
    <location>
        <begin position="12"/>
        <end position="30"/>
    </location>
</feature>
<comment type="function">
    <text evidence="9">Converts heme B (protoheme IX) to heme O by substitution of the vinyl group on carbon 2 of heme B porphyrin ring with a hydroxyethyl farnesyl side group.</text>
</comment>
<dbReference type="HAMAP" id="MF_00154">
    <property type="entry name" value="CyoE_CtaB"/>
    <property type="match status" value="1"/>
</dbReference>
<feature type="transmembrane region" description="Helical" evidence="9">
    <location>
        <begin position="108"/>
        <end position="127"/>
    </location>
</feature>
<evidence type="ECO:0000313" key="10">
    <source>
        <dbReference type="EMBL" id="SMF40095.1"/>
    </source>
</evidence>
<dbReference type="AlphaFoldDB" id="A0A1Y6C3M1"/>
<organism evidence="10 11">
    <name type="scientific">Pseudogulbenkiania subflava DSM 22618</name>
    <dbReference type="NCBI Taxonomy" id="1123014"/>
    <lineage>
        <taxon>Bacteria</taxon>
        <taxon>Pseudomonadati</taxon>
        <taxon>Pseudomonadota</taxon>
        <taxon>Betaproteobacteria</taxon>
        <taxon>Neisseriales</taxon>
        <taxon>Chromobacteriaceae</taxon>
        <taxon>Pseudogulbenkiania</taxon>
    </lineage>
</organism>
<feature type="transmembrane region" description="Helical" evidence="9">
    <location>
        <begin position="162"/>
        <end position="183"/>
    </location>
</feature>
<evidence type="ECO:0000256" key="1">
    <source>
        <dbReference type="ARBA" id="ARBA00004651"/>
    </source>
</evidence>
<comment type="catalytic activity">
    <reaction evidence="8 9">
        <text>heme b + (2E,6E)-farnesyl diphosphate + H2O = Fe(II)-heme o + diphosphate</text>
        <dbReference type="Rhea" id="RHEA:28070"/>
        <dbReference type="ChEBI" id="CHEBI:15377"/>
        <dbReference type="ChEBI" id="CHEBI:33019"/>
        <dbReference type="ChEBI" id="CHEBI:60344"/>
        <dbReference type="ChEBI" id="CHEBI:60530"/>
        <dbReference type="ChEBI" id="CHEBI:175763"/>
        <dbReference type="EC" id="2.5.1.141"/>
    </reaction>
</comment>
<evidence type="ECO:0000256" key="2">
    <source>
        <dbReference type="ARBA" id="ARBA00022475"/>
    </source>
</evidence>
<dbReference type="EC" id="2.5.1.141" evidence="9"/>
<evidence type="ECO:0000256" key="4">
    <source>
        <dbReference type="ARBA" id="ARBA00022692"/>
    </source>
</evidence>
<dbReference type="Proteomes" id="UP000192920">
    <property type="component" value="Unassembled WGS sequence"/>
</dbReference>
<keyword evidence="4 9" id="KW-0812">Transmembrane</keyword>
<dbReference type="GO" id="GO:0005886">
    <property type="term" value="C:plasma membrane"/>
    <property type="evidence" value="ECO:0007669"/>
    <property type="project" value="UniProtKB-SubCell"/>
</dbReference>
<sequence>MKLKRYLQVTKPGIIFGNLISTAGGFLLAARGHVDLGLLLATIIGLSLVVASGCSLNNCIDRDIDSKMARTKNRVLVTGAMSFKAAFWHGIVLGIAGFGTLWLWTNPLAFACALFGFVIYVGVYSLYMKRKSVYGTLVGSLSGAVPPVAGYCAVSGQFDMGAAILLLMFCLWQMPHSYAIAIFRFKDYEAANIPVLPVVKGISAAKQQIVLYILAFAVATAMLAFGGYAGYGYLAVACATSLWWLKMALSGYKSSTDDRVWARQVFFFSIITITALSVMMAVDFQIPELCCTPAPGSGVLAALGKLVA</sequence>
<gene>
    <name evidence="9" type="primary">ctaB</name>
    <name evidence="10" type="ORF">SAMN02745746_03018</name>
</gene>
<comment type="pathway">
    <text evidence="9">Porphyrin-containing compound metabolism; heme O biosynthesis; heme O from protoheme: step 1/1.</text>
</comment>
<dbReference type="PANTHER" id="PTHR43448">
    <property type="entry name" value="PROTOHEME IX FARNESYLTRANSFERASE, MITOCHONDRIAL"/>
    <property type="match status" value="1"/>
</dbReference>
<evidence type="ECO:0000256" key="6">
    <source>
        <dbReference type="ARBA" id="ARBA00023133"/>
    </source>
</evidence>
<dbReference type="STRING" id="1123014.SAMN02745746_03018"/>
<dbReference type="RefSeq" id="WP_143477839.1">
    <property type="nucleotide sequence ID" value="NZ_FXAG01000018.1"/>
</dbReference>
<evidence type="ECO:0000256" key="5">
    <source>
        <dbReference type="ARBA" id="ARBA00022989"/>
    </source>
</evidence>
<keyword evidence="7 9" id="KW-0472">Membrane</keyword>
<dbReference type="InterPro" id="IPR006369">
    <property type="entry name" value="Protohaem_IX_farnesylTrfase"/>
</dbReference>
<feature type="transmembrane region" description="Helical" evidence="9">
    <location>
        <begin position="209"/>
        <end position="225"/>
    </location>
</feature>
<keyword evidence="11" id="KW-1185">Reference proteome</keyword>
<dbReference type="NCBIfam" id="TIGR01473">
    <property type="entry name" value="cyoE_ctaB"/>
    <property type="match status" value="1"/>
</dbReference>
<evidence type="ECO:0000256" key="8">
    <source>
        <dbReference type="ARBA" id="ARBA00047690"/>
    </source>
</evidence>
<dbReference type="NCBIfam" id="NF003348">
    <property type="entry name" value="PRK04375.1-1"/>
    <property type="match status" value="1"/>
</dbReference>
<feature type="transmembrane region" description="Helical" evidence="9">
    <location>
        <begin position="81"/>
        <end position="102"/>
    </location>
</feature>
<dbReference type="UniPathway" id="UPA00834">
    <property type="reaction ID" value="UER00712"/>
</dbReference>
<keyword evidence="6 9" id="KW-0350">Heme biosynthesis</keyword>
<evidence type="ECO:0000313" key="11">
    <source>
        <dbReference type="Proteomes" id="UP000192920"/>
    </source>
</evidence>
<keyword evidence="2 9" id="KW-1003">Cell membrane</keyword>
<keyword evidence="3 9" id="KW-0808">Transferase</keyword>
<dbReference type="InterPro" id="IPR000537">
    <property type="entry name" value="UbiA_prenyltransferase"/>
</dbReference>
<accession>A0A1Y6C3M1</accession>
<evidence type="ECO:0000256" key="7">
    <source>
        <dbReference type="ARBA" id="ARBA00023136"/>
    </source>
</evidence>
<dbReference type="GO" id="GO:0048034">
    <property type="term" value="P:heme O biosynthetic process"/>
    <property type="evidence" value="ECO:0007669"/>
    <property type="project" value="UniProtKB-UniRule"/>
</dbReference>
<dbReference type="Pfam" id="PF01040">
    <property type="entry name" value="UbiA"/>
    <property type="match status" value="1"/>
</dbReference>